<name>A0ABV0YNJ9_9TELE</name>
<proteinExistence type="predicted"/>
<dbReference type="EMBL" id="JAHRIP010038399">
    <property type="protein sequence ID" value="MEQ2295282.1"/>
    <property type="molecule type" value="Genomic_DNA"/>
</dbReference>
<reference evidence="1 2" key="1">
    <citation type="submission" date="2021-06" db="EMBL/GenBank/DDBJ databases">
        <authorList>
            <person name="Palmer J.M."/>
        </authorList>
    </citation>
    <scope>NUCLEOTIDE SEQUENCE [LARGE SCALE GENOMIC DNA]</scope>
    <source>
        <strain evidence="1 2">AS_MEX2019</strain>
        <tissue evidence="1">Muscle</tissue>
    </source>
</reference>
<protein>
    <submittedName>
        <fullName evidence="1">Uncharacterized protein</fullName>
    </submittedName>
</protein>
<sequence>VVIGRRRSAAAARQLEVKEELETRERPWIDSSCPRIPGSHVGFLIFGFSIS</sequence>
<comment type="caution">
    <text evidence="1">The sequence shown here is derived from an EMBL/GenBank/DDBJ whole genome shotgun (WGS) entry which is preliminary data.</text>
</comment>
<evidence type="ECO:0000313" key="1">
    <source>
        <dbReference type="EMBL" id="MEQ2295282.1"/>
    </source>
</evidence>
<evidence type="ECO:0000313" key="2">
    <source>
        <dbReference type="Proteomes" id="UP001469553"/>
    </source>
</evidence>
<keyword evidence="2" id="KW-1185">Reference proteome</keyword>
<dbReference type="Proteomes" id="UP001469553">
    <property type="component" value="Unassembled WGS sequence"/>
</dbReference>
<organism evidence="1 2">
    <name type="scientific">Ameca splendens</name>
    <dbReference type="NCBI Taxonomy" id="208324"/>
    <lineage>
        <taxon>Eukaryota</taxon>
        <taxon>Metazoa</taxon>
        <taxon>Chordata</taxon>
        <taxon>Craniata</taxon>
        <taxon>Vertebrata</taxon>
        <taxon>Euteleostomi</taxon>
        <taxon>Actinopterygii</taxon>
        <taxon>Neopterygii</taxon>
        <taxon>Teleostei</taxon>
        <taxon>Neoteleostei</taxon>
        <taxon>Acanthomorphata</taxon>
        <taxon>Ovalentaria</taxon>
        <taxon>Atherinomorphae</taxon>
        <taxon>Cyprinodontiformes</taxon>
        <taxon>Goodeidae</taxon>
        <taxon>Ameca</taxon>
    </lineage>
</organism>
<gene>
    <name evidence="1" type="ORF">AMECASPLE_012420</name>
</gene>
<feature type="non-terminal residue" evidence="1">
    <location>
        <position position="1"/>
    </location>
</feature>
<accession>A0ABV0YNJ9</accession>